<dbReference type="InterPro" id="IPR004320">
    <property type="entry name" value="BPS1_pln"/>
</dbReference>
<dbReference type="AlphaFoldDB" id="A0AAV1SDK6"/>
<gene>
    <name evidence="2" type="ORF">DCAF_LOCUS22261</name>
</gene>
<keyword evidence="3" id="KW-1185">Reference proteome</keyword>
<dbReference type="PANTHER" id="PTHR31509">
    <property type="entry name" value="BPS1-LIKE PROTEIN"/>
    <property type="match status" value="1"/>
</dbReference>
<dbReference type="GO" id="GO:0048367">
    <property type="term" value="P:shoot system development"/>
    <property type="evidence" value="ECO:0007669"/>
    <property type="project" value="InterPro"/>
</dbReference>
<feature type="coiled-coil region" evidence="1">
    <location>
        <begin position="293"/>
        <end position="320"/>
    </location>
</feature>
<keyword evidence="1" id="KW-0175">Coiled coil</keyword>
<evidence type="ECO:0000313" key="3">
    <source>
        <dbReference type="Proteomes" id="UP001314170"/>
    </source>
</evidence>
<accession>A0AAV1SDK6</accession>
<dbReference type="EMBL" id="CAWUPB010001176">
    <property type="protein sequence ID" value="CAK7349541.1"/>
    <property type="molecule type" value="Genomic_DNA"/>
</dbReference>
<comment type="caution">
    <text evidence="2">The sequence shown here is derived from an EMBL/GenBank/DDBJ whole genome shotgun (WGS) entry which is preliminary data.</text>
</comment>
<reference evidence="2 3" key="1">
    <citation type="submission" date="2024-01" db="EMBL/GenBank/DDBJ databases">
        <authorList>
            <person name="Waweru B."/>
        </authorList>
    </citation>
    <scope>NUCLEOTIDE SEQUENCE [LARGE SCALE GENOMIC DNA]</scope>
</reference>
<proteinExistence type="predicted"/>
<protein>
    <submittedName>
        <fullName evidence="2">Uncharacterized protein</fullName>
    </submittedName>
</protein>
<dbReference type="GO" id="GO:0048364">
    <property type="term" value="P:root development"/>
    <property type="evidence" value="ECO:0007669"/>
    <property type="project" value="InterPro"/>
</dbReference>
<sequence>MKPSSILRTLSFRIPVRLSASPAIAPLPIIAPFDRQATAELDTLLSPDVIFHHHWLCHALNASINTQKIALESLTNANNVAALYQQDSNRKSIEEYLDDGNIKLLDSCNEVLEKIEAVQEYVKSLKVVSHLLQEGKFEPSPITLARARNMLEQTSDVMERRLSKEMKNYRCRSSGWSSFRKLSSRKKLAPDGSTKNHDLGEFGEILNGSKAVALMVCQILGLALSSMSSKGCSLATQSQPTMTSWSCSLKELQNQVKKESEQKDGKWSSTMLSELQETMALTWELRRQNHIGAKRQREIVEELNRRCEKLEDEVGILEEGVRDLYRHLVSVRMALLGILSKS</sequence>
<name>A0AAV1SDK6_9ROSI</name>
<evidence type="ECO:0000256" key="1">
    <source>
        <dbReference type="SAM" id="Coils"/>
    </source>
</evidence>
<dbReference type="Pfam" id="PF03087">
    <property type="entry name" value="BPS1"/>
    <property type="match status" value="1"/>
</dbReference>
<organism evidence="2 3">
    <name type="scientific">Dovyalis caffra</name>
    <dbReference type="NCBI Taxonomy" id="77055"/>
    <lineage>
        <taxon>Eukaryota</taxon>
        <taxon>Viridiplantae</taxon>
        <taxon>Streptophyta</taxon>
        <taxon>Embryophyta</taxon>
        <taxon>Tracheophyta</taxon>
        <taxon>Spermatophyta</taxon>
        <taxon>Magnoliopsida</taxon>
        <taxon>eudicotyledons</taxon>
        <taxon>Gunneridae</taxon>
        <taxon>Pentapetalae</taxon>
        <taxon>rosids</taxon>
        <taxon>fabids</taxon>
        <taxon>Malpighiales</taxon>
        <taxon>Salicaceae</taxon>
        <taxon>Flacourtieae</taxon>
        <taxon>Dovyalis</taxon>
    </lineage>
</organism>
<evidence type="ECO:0000313" key="2">
    <source>
        <dbReference type="EMBL" id="CAK7349541.1"/>
    </source>
</evidence>
<dbReference type="Proteomes" id="UP001314170">
    <property type="component" value="Unassembled WGS sequence"/>
</dbReference>